<proteinExistence type="predicted"/>
<evidence type="ECO:0000313" key="3">
    <source>
        <dbReference type="Proteomes" id="UP000199423"/>
    </source>
</evidence>
<reference evidence="3" key="1">
    <citation type="submission" date="2016-10" db="EMBL/GenBank/DDBJ databases">
        <authorList>
            <person name="Varghese N."/>
            <person name="Submissions S."/>
        </authorList>
    </citation>
    <scope>NUCLEOTIDE SEQUENCE [LARGE SCALE GENOMIC DNA]</scope>
    <source>
        <strain evidence="3">DSM 1565</strain>
    </source>
</reference>
<keyword evidence="3" id="KW-1185">Reference proteome</keyword>
<keyword evidence="1" id="KW-0732">Signal</keyword>
<name>A0A1I7NTL4_9HYPH</name>
<gene>
    <name evidence="2" type="ORF">SAMN04488557_3442</name>
</gene>
<evidence type="ECO:0000313" key="2">
    <source>
        <dbReference type="EMBL" id="SFV37994.1"/>
    </source>
</evidence>
<dbReference type="AlphaFoldDB" id="A0A1I7NTL4"/>
<protein>
    <submittedName>
        <fullName evidence="2">Uncharacterized protein</fullName>
    </submittedName>
</protein>
<organism evidence="2 3">
    <name type="scientific">Hyphomicrobium facile</name>
    <dbReference type="NCBI Taxonomy" id="51670"/>
    <lineage>
        <taxon>Bacteria</taxon>
        <taxon>Pseudomonadati</taxon>
        <taxon>Pseudomonadota</taxon>
        <taxon>Alphaproteobacteria</taxon>
        <taxon>Hyphomicrobiales</taxon>
        <taxon>Hyphomicrobiaceae</taxon>
        <taxon>Hyphomicrobium</taxon>
    </lineage>
</organism>
<accession>A0A1I7NTL4</accession>
<dbReference type="OrthoDB" id="7933316at2"/>
<feature type="signal peptide" evidence="1">
    <location>
        <begin position="1"/>
        <end position="25"/>
    </location>
</feature>
<sequence length="86" mass="9168">MARKLSLVAAMVAVGVLSAASQGIAATGGSLGTLKGVGAAQSTVEQAHFWHRTCRKGLNGWHKHVKGIGRVQCTNHVCKHGKCWWY</sequence>
<evidence type="ECO:0000256" key="1">
    <source>
        <dbReference type="SAM" id="SignalP"/>
    </source>
</evidence>
<dbReference type="EMBL" id="FPCH01000003">
    <property type="protein sequence ID" value="SFV37994.1"/>
    <property type="molecule type" value="Genomic_DNA"/>
</dbReference>
<feature type="chain" id="PRO_5011533723" evidence="1">
    <location>
        <begin position="26"/>
        <end position="86"/>
    </location>
</feature>
<dbReference type="RefSeq" id="WP_092868904.1">
    <property type="nucleotide sequence ID" value="NZ_FPCH01000003.1"/>
</dbReference>
<dbReference type="Proteomes" id="UP000199423">
    <property type="component" value="Unassembled WGS sequence"/>
</dbReference>